<keyword evidence="2" id="KW-1185">Reference proteome</keyword>
<accession>A0ABT4ID61</accession>
<dbReference type="NCBIfam" id="TIGR01444">
    <property type="entry name" value="fkbM_fam"/>
    <property type="match status" value="1"/>
</dbReference>
<protein>
    <submittedName>
        <fullName evidence="1">FkbM family methyltransferase</fullName>
    </submittedName>
</protein>
<dbReference type="RefSeq" id="WP_268923889.1">
    <property type="nucleotide sequence ID" value="NZ_JAPTGB010000001.1"/>
</dbReference>
<dbReference type="Gene3D" id="3.40.50.150">
    <property type="entry name" value="Vaccinia Virus protein VP39"/>
    <property type="match status" value="1"/>
</dbReference>
<dbReference type="GO" id="GO:0008168">
    <property type="term" value="F:methyltransferase activity"/>
    <property type="evidence" value="ECO:0007669"/>
    <property type="project" value="UniProtKB-KW"/>
</dbReference>
<proteinExistence type="predicted"/>
<comment type="caution">
    <text evidence="1">The sequence shown here is derived from an EMBL/GenBank/DDBJ whole genome shotgun (WGS) entry which is preliminary data.</text>
</comment>
<sequence>MNIMGFSGKTLRLTAVLALICIAATLSAGCIGVANPTPNQAMVRENLIFLDPDYVDANFIWILLLDPNSFDRELVNAVNGWLTPANPVIELGAGVGMLSTYINDRLAIPAQQVSVEPNPYLLPSLEKTKSYNLAGYTIVPKAVAYGTQNVTISTSSDIMDNRITQSSAFVETTTVPATTVRQIASNANFAGNITLVMNIIGSEFDVVLNEAEFLKNNVSTIISAVYTSGKNTPDSFAERLGWLGFTEMSRVEDIDGGYTVMVFEKTA</sequence>
<name>A0ABT4ID61_9EURY</name>
<dbReference type="SUPFAM" id="SSF53335">
    <property type="entry name" value="S-adenosyl-L-methionine-dependent methyltransferases"/>
    <property type="match status" value="1"/>
</dbReference>
<reference evidence="1" key="1">
    <citation type="submission" date="2022-12" db="EMBL/GenBank/DDBJ databases">
        <title>Isolation and characterisation of novel Methanocorpusculum spp. from native Australian herbivores indicates the genus is ancestrally host-associated.</title>
        <authorList>
            <person name="Volmer J.G."/>
            <person name="Soo R.M."/>
            <person name="Evans P.N."/>
            <person name="Hoedt E.C."/>
            <person name="Astorga Alsina A.L."/>
            <person name="Woodcroft B.J."/>
            <person name="Tyson G.W."/>
            <person name="Hugenholtz P."/>
            <person name="Morrison M."/>
        </authorList>
    </citation>
    <scope>NUCLEOTIDE SEQUENCE</scope>
    <source>
        <strain evidence="1">MG</strain>
    </source>
</reference>
<evidence type="ECO:0000313" key="2">
    <source>
        <dbReference type="Proteomes" id="UP001141422"/>
    </source>
</evidence>
<dbReference type="GO" id="GO:0032259">
    <property type="term" value="P:methylation"/>
    <property type="evidence" value="ECO:0007669"/>
    <property type="project" value="UniProtKB-KW"/>
</dbReference>
<gene>
    <name evidence="1" type="ORF">O0S10_00320</name>
</gene>
<keyword evidence="1" id="KW-0808">Transferase</keyword>
<evidence type="ECO:0000313" key="1">
    <source>
        <dbReference type="EMBL" id="MCZ0859667.1"/>
    </source>
</evidence>
<dbReference type="EMBL" id="JAPTGB010000001">
    <property type="protein sequence ID" value="MCZ0859667.1"/>
    <property type="molecule type" value="Genomic_DNA"/>
</dbReference>
<organism evidence="1 2">
    <name type="scientific">Methanocorpusculum petauri</name>
    <dbReference type="NCBI Taxonomy" id="3002863"/>
    <lineage>
        <taxon>Archaea</taxon>
        <taxon>Methanobacteriati</taxon>
        <taxon>Methanobacteriota</taxon>
        <taxon>Stenosarchaea group</taxon>
        <taxon>Methanomicrobia</taxon>
        <taxon>Methanomicrobiales</taxon>
        <taxon>Methanocorpusculaceae</taxon>
        <taxon>Methanocorpusculum</taxon>
    </lineage>
</organism>
<keyword evidence="1" id="KW-0489">Methyltransferase</keyword>
<dbReference type="Proteomes" id="UP001141422">
    <property type="component" value="Unassembled WGS sequence"/>
</dbReference>
<dbReference type="InterPro" id="IPR029063">
    <property type="entry name" value="SAM-dependent_MTases_sf"/>
</dbReference>
<dbReference type="InterPro" id="IPR006342">
    <property type="entry name" value="FkbM_mtfrase"/>
</dbReference>